<dbReference type="GO" id="GO:0050909">
    <property type="term" value="P:sensory perception of taste"/>
    <property type="evidence" value="ECO:0007669"/>
    <property type="project" value="InterPro"/>
</dbReference>
<dbReference type="GO" id="GO:0007165">
    <property type="term" value="P:signal transduction"/>
    <property type="evidence" value="ECO:0007669"/>
    <property type="project" value="UniProtKB-KW"/>
</dbReference>
<keyword evidence="4 6" id="KW-1133">Transmembrane helix</keyword>
<evidence type="ECO:0000313" key="8">
    <source>
        <dbReference type="Proteomes" id="UP000639338"/>
    </source>
</evidence>
<comment type="function">
    <text evidence="6">Gustatory receptor which mediates acceptance or avoidance behavior, depending on its substrates.</text>
</comment>
<feature type="transmembrane region" description="Helical" evidence="6">
    <location>
        <begin position="55"/>
        <end position="72"/>
    </location>
</feature>
<comment type="caution">
    <text evidence="7">The sequence shown here is derived from an EMBL/GenBank/DDBJ whole genome shotgun (WGS) entry which is preliminary data.</text>
</comment>
<keyword evidence="5 6" id="KW-0472">Membrane</keyword>
<feature type="transmembrane region" description="Helical" evidence="6">
    <location>
        <begin position="92"/>
        <end position="113"/>
    </location>
</feature>
<dbReference type="EMBL" id="JACMRX010000005">
    <property type="protein sequence ID" value="KAF7989426.1"/>
    <property type="molecule type" value="Genomic_DNA"/>
</dbReference>
<dbReference type="GO" id="GO:0005886">
    <property type="term" value="C:plasma membrane"/>
    <property type="evidence" value="ECO:0007669"/>
    <property type="project" value="UniProtKB-SubCell"/>
</dbReference>
<keyword evidence="2 6" id="KW-1003">Cell membrane</keyword>
<evidence type="ECO:0000313" key="7">
    <source>
        <dbReference type="EMBL" id="KAF7989426.1"/>
    </source>
</evidence>
<evidence type="ECO:0000256" key="4">
    <source>
        <dbReference type="ARBA" id="ARBA00022989"/>
    </source>
</evidence>
<protein>
    <recommendedName>
        <fullName evidence="6">Gustatory receptor</fullName>
    </recommendedName>
</protein>
<evidence type="ECO:0000256" key="6">
    <source>
        <dbReference type="RuleBase" id="RU363108"/>
    </source>
</evidence>
<dbReference type="InterPro" id="IPR013604">
    <property type="entry name" value="7TM_chemorcpt"/>
</dbReference>
<gene>
    <name evidence="7" type="ORF">HCN44_008100</name>
</gene>
<dbReference type="OrthoDB" id="6366728at2759"/>
<evidence type="ECO:0000256" key="5">
    <source>
        <dbReference type="ARBA" id="ARBA00023136"/>
    </source>
</evidence>
<name>A0A834XME8_APHGI</name>
<keyword evidence="6" id="KW-0807">Transducer</keyword>
<dbReference type="Pfam" id="PF08395">
    <property type="entry name" value="7tm_7"/>
    <property type="match status" value="1"/>
</dbReference>
<comment type="subcellular location">
    <subcellularLocation>
        <location evidence="1 6">Cell membrane</location>
        <topology evidence="1 6">Multi-pass membrane protein</topology>
    </subcellularLocation>
</comment>
<comment type="similarity">
    <text evidence="6">Belongs to the insect chemoreceptor superfamily. Gustatory receptor (GR) family.</text>
</comment>
<feature type="transmembrane region" description="Helical" evidence="6">
    <location>
        <begin position="271"/>
        <end position="291"/>
    </location>
</feature>
<dbReference type="Proteomes" id="UP000639338">
    <property type="component" value="Unassembled WGS sequence"/>
</dbReference>
<feature type="transmembrane region" description="Helical" evidence="6">
    <location>
        <begin position="237"/>
        <end position="259"/>
    </location>
</feature>
<comment type="caution">
    <text evidence="6">Lacks conserved residue(s) required for the propagation of feature annotation.</text>
</comment>
<dbReference type="AlphaFoldDB" id="A0A834XME8"/>
<evidence type="ECO:0000256" key="1">
    <source>
        <dbReference type="ARBA" id="ARBA00004651"/>
    </source>
</evidence>
<evidence type="ECO:0000256" key="2">
    <source>
        <dbReference type="ARBA" id="ARBA00022475"/>
    </source>
</evidence>
<feature type="transmembrane region" description="Helical" evidence="6">
    <location>
        <begin position="176"/>
        <end position="199"/>
    </location>
</feature>
<keyword evidence="6" id="KW-0675">Receptor</keyword>
<sequence length="322" mass="36980">MYSRNYDRKNLPKSSGHESTLYKSIHPLVIIFRSFGISPYEFNDRNKLVLSYKNMIYTFLFIIIYTLSIWSVCSKLTGVDRNGKSIFGNIEIVKALSNYIVVMIDIIMTLLTIKKFTKIYNMIQSYDEIINSMGYINNEKKTGILVWLIISFNIVIWLAINQAGMNAFDQSFVDNLIYMIIYVGSSVSVTKFSLIAWVLSTRFAHLNFIANENIIDGIFIERLYDVLMTSGEQLEFIYSWSLILWLGNLTLHIVSDLYFLSDGILEVNISYSLMSCLLAWLSTFIWQIILLNWACHTASHEIAGAIATYEVVLLQFHSSGKA</sequence>
<accession>A0A834XME8</accession>
<keyword evidence="8" id="KW-1185">Reference proteome</keyword>
<feature type="transmembrane region" description="Helical" evidence="6">
    <location>
        <begin position="144"/>
        <end position="164"/>
    </location>
</feature>
<keyword evidence="3 6" id="KW-0812">Transmembrane</keyword>
<proteinExistence type="inferred from homology"/>
<evidence type="ECO:0000256" key="3">
    <source>
        <dbReference type="ARBA" id="ARBA00022692"/>
    </source>
</evidence>
<reference evidence="7 8" key="1">
    <citation type="submission" date="2020-08" db="EMBL/GenBank/DDBJ databases">
        <title>Aphidius gifuensis genome sequencing and assembly.</title>
        <authorList>
            <person name="Du Z."/>
        </authorList>
    </citation>
    <scope>NUCLEOTIDE SEQUENCE [LARGE SCALE GENOMIC DNA]</scope>
    <source>
        <strain evidence="7">YNYX2018</strain>
        <tissue evidence="7">Adults</tissue>
    </source>
</reference>
<organism evidence="7 8">
    <name type="scientific">Aphidius gifuensis</name>
    <name type="common">Parasitoid wasp</name>
    <dbReference type="NCBI Taxonomy" id="684658"/>
    <lineage>
        <taxon>Eukaryota</taxon>
        <taxon>Metazoa</taxon>
        <taxon>Ecdysozoa</taxon>
        <taxon>Arthropoda</taxon>
        <taxon>Hexapoda</taxon>
        <taxon>Insecta</taxon>
        <taxon>Pterygota</taxon>
        <taxon>Neoptera</taxon>
        <taxon>Endopterygota</taxon>
        <taxon>Hymenoptera</taxon>
        <taxon>Apocrita</taxon>
        <taxon>Ichneumonoidea</taxon>
        <taxon>Braconidae</taxon>
        <taxon>Aphidiinae</taxon>
        <taxon>Aphidius</taxon>
    </lineage>
</organism>